<feature type="non-terminal residue" evidence="1">
    <location>
        <position position="1"/>
    </location>
</feature>
<gene>
    <name evidence="1" type="ORF">S01H1_25725</name>
</gene>
<dbReference type="CDD" id="cd02440">
    <property type="entry name" value="AdoMet_MTases"/>
    <property type="match status" value="1"/>
</dbReference>
<organism evidence="1">
    <name type="scientific">marine sediment metagenome</name>
    <dbReference type="NCBI Taxonomy" id="412755"/>
    <lineage>
        <taxon>unclassified sequences</taxon>
        <taxon>metagenomes</taxon>
        <taxon>ecological metagenomes</taxon>
    </lineage>
</organism>
<evidence type="ECO:0000313" key="1">
    <source>
        <dbReference type="EMBL" id="GAF91827.1"/>
    </source>
</evidence>
<dbReference type="SUPFAM" id="SSF53335">
    <property type="entry name" value="S-adenosyl-L-methionine-dependent methyltransferases"/>
    <property type="match status" value="1"/>
</dbReference>
<comment type="caution">
    <text evidence="1">The sequence shown here is derived from an EMBL/GenBank/DDBJ whole genome shotgun (WGS) entry which is preliminary data.</text>
</comment>
<name>X0TUI7_9ZZZZ</name>
<dbReference type="EMBL" id="BARS01015561">
    <property type="protein sequence ID" value="GAF91827.1"/>
    <property type="molecule type" value="Genomic_DNA"/>
</dbReference>
<dbReference type="Gene3D" id="3.40.50.150">
    <property type="entry name" value="Vaccinia Virus protein VP39"/>
    <property type="match status" value="1"/>
</dbReference>
<dbReference type="PANTHER" id="PTHR43861:SF6">
    <property type="entry name" value="METHYLTRANSFERASE TYPE 11"/>
    <property type="match status" value="1"/>
</dbReference>
<evidence type="ECO:0008006" key="2">
    <source>
        <dbReference type="Google" id="ProtNLM"/>
    </source>
</evidence>
<dbReference type="Pfam" id="PF13489">
    <property type="entry name" value="Methyltransf_23"/>
    <property type="match status" value="1"/>
</dbReference>
<protein>
    <recommendedName>
        <fullName evidence="2">Methyltransferase type 11 domain-containing protein</fullName>
    </recommendedName>
</protein>
<reference evidence="1" key="1">
    <citation type="journal article" date="2014" name="Front. Microbiol.">
        <title>High frequency of phylogenetically diverse reductive dehalogenase-homologous genes in deep subseafloor sedimentary metagenomes.</title>
        <authorList>
            <person name="Kawai M."/>
            <person name="Futagami T."/>
            <person name="Toyoda A."/>
            <person name="Takaki Y."/>
            <person name="Nishi S."/>
            <person name="Hori S."/>
            <person name="Arai W."/>
            <person name="Tsubouchi T."/>
            <person name="Morono Y."/>
            <person name="Uchiyama I."/>
            <person name="Ito T."/>
            <person name="Fujiyama A."/>
            <person name="Inagaki F."/>
            <person name="Takami H."/>
        </authorList>
    </citation>
    <scope>NUCLEOTIDE SEQUENCE</scope>
    <source>
        <strain evidence="1">Expedition CK06-06</strain>
    </source>
</reference>
<dbReference type="InterPro" id="IPR029063">
    <property type="entry name" value="SAM-dependent_MTases_sf"/>
</dbReference>
<sequence>AIERQRRTQRVWGVFDQLTRIRTTVGKLIDNASQGRSLGTTGRVLKIGCGGGTRVASGPTPYGIEISEALAHKADPIFAARGGRVIHAPAAEGLTQFPDSYFDTVLMRSYLEHEAQPRLVLKEARRTLKTGGTVYVRVPNYGSVNRRVMGSRWCGFRFPDHVNYFTAKDIKRLSTSCGFIYRRINWYSPFDDNLIVELIACN</sequence>
<dbReference type="AlphaFoldDB" id="X0TUI7"/>
<dbReference type="PANTHER" id="PTHR43861">
    <property type="entry name" value="TRANS-ACONITATE 2-METHYLTRANSFERASE-RELATED"/>
    <property type="match status" value="1"/>
</dbReference>
<accession>X0TUI7</accession>
<proteinExistence type="predicted"/>